<evidence type="ECO:0000313" key="3">
    <source>
        <dbReference type="Proteomes" id="UP000246635"/>
    </source>
</evidence>
<accession>A0A2V2Z0K6</accession>
<dbReference type="RefSeq" id="WP_110042179.1">
    <property type="nucleotide sequence ID" value="NZ_CP054613.1"/>
</dbReference>
<name>A0A2V2Z0K6_9BACL</name>
<dbReference type="EMBL" id="QGTQ01000001">
    <property type="protein sequence ID" value="PWW08665.1"/>
    <property type="molecule type" value="Genomic_DNA"/>
</dbReference>
<dbReference type="Proteomes" id="UP000246635">
    <property type="component" value="Unassembled WGS sequence"/>
</dbReference>
<feature type="domain" description="Integron-associated effector binding protein" evidence="1">
    <location>
        <begin position="18"/>
        <end position="162"/>
    </location>
</feature>
<comment type="caution">
    <text evidence="2">The sequence shown here is derived from an EMBL/GenBank/DDBJ whole genome shotgun (WGS) entry which is preliminary data.</text>
</comment>
<sequence length="163" mass="18930">MSSQSEVIKQAIPISRQELPELLFIGMIVNVTFKHGDFSRIGEVKEAFLRRRAEIQNVIDPDCFYAPWYSCEVMFTYFYCMQVSSLEHVPEGMMGFSVPAHMYLKVEYDGVSPWEPDPYGELQRYRDEHGLKEDPRGMVIEKYAFANEGREGRITIDIFAPIE</sequence>
<organism evidence="2 3">
    <name type="scientific">Paenibacillus cellulosilyticus</name>
    <dbReference type="NCBI Taxonomy" id="375489"/>
    <lineage>
        <taxon>Bacteria</taxon>
        <taxon>Bacillati</taxon>
        <taxon>Bacillota</taxon>
        <taxon>Bacilli</taxon>
        <taxon>Bacillales</taxon>
        <taxon>Paenibacillaceae</taxon>
        <taxon>Paenibacillus</taxon>
    </lineage>
</organism>
<dbReference type="InterPro" id="IPR029441">
    <property type="entry name" value="Cass2"/>
</dbReference>
<dbReference type="AlphaFoldDB" id="A0A2V2Z0K6"/>
<evidence type="ECO:0000313" key="2">
    <source>
        <dbReference type="EMBL" id="PWW08665.1"/>
    </source>
</evidence>
<gene>
    <name evidence="2" type="ORF">DFQ01_101391</name>
</gene>
<dbReference type="Pfam" id="PF14526">
    <property type="entry name" value="Cass2"/>
    <property type="match status" value="1"/>
</dbReference>
<keyword evidence="3" id="KW-1185">Reference proteome</keyword>
<evidence type="ECO:0000259" key="1">
    <source>
        <dbReference type="Pfam" id="PF14526"/>
    </source>
</evidence>
<reference evidence="2 3" key="1">
    <citation type="submission" date="2018-05" db="EMBL/GenBank/DDBJ databases">
        <title>Genomic Encyclopedia of Type Strains, Phase III (KMG-III): the genomes of soil and plant-associated and newly described type strains.</title>
        <authorList>
            <person name="Whitman W."/>
        </authorList>
    </citation>
    <scope>NUCLEOTIDE SEQUENCE [LARGE SCALE GENOMIC DNA]</scope>
    <source>
        <strain evidence="2 3">CECT 5696</strain>
    </source>
</reference>
<dbReference type="Gene3D" id="3.20.80.10">
    <property type="entry name" value="Regulatory factor, effector binding domain"/>
    <property type="match status" value="1"/>
</dbReference>
<dbReference type="InterPro" id="IPR011256">
    <property type="entry name" value="Reg_factor_effector_dom_sf"/>
</dbReference>
<protein>
    <submittedName>
        <fullName evidence="2">Putative transcriptional regulator YdeE</fullName>
    </submittedName>
</protein>
<proteinExistence type="predicted"/>
<dbReference type="OrthoDB" id="2734147at2"/>